<dbReference type="EMBL" id="CP042469">
    <property type="protein sequence ID" value="QOX65366.1"/>
    <property type="molecule type" value="Genomic_DNA"/>
</dbReference>
<proteinExistence type="predicted"/>
<reference evidence="1" key="1">
    <citation type="submission" date="2019-08" db="EMBL/GenBank/DDBJ databases">
        <title>Genome sequence of Clostridiales bacterium MT110.</title>
        <authorList>
            <person name="Cao J."/>
        </authorList>
    </citation>
    <scope>NUCLEOTIDE SEQUENCE</scope>
    <source>
        <strain evidence="1">MT110</strain>
    </source>
</reference>
<evidence type="ECO:0000313" key="1">
    <source>
        <dbReference type="EMBL" id="QOX65366.1"/>
    </source>
</evidence>
<sequence length="364" mass="37913">MDKSLKGIAITAAAMVAVGLLLAGAGYAAGGNQPISIDKTGVHVGKGWGNGSKADGPITRSGKLESFEEELAPFNSIKTDMNLYPVELIAGDKYAIEGVYDTGYGKPEYSIEDGVLVVQERNGSFFNKGIDLSIHIGGSDSDSGRGSIVGVKIYYPKDSELKEVRIKAAMADMSFDGITAETVEFNNGLGRLELSNISANKIKAFVGSGDCSLSGVKGDFLDVTNNLGETSLKNVEVNQLEAKALSGDLFLSGVTTEQGVLKLSLGMLTAENLNTKGLKVENKSGDIDLSGILLGDTDITSNLGTVSVSLGAAESQFNYDLKTSLGEVTLGDNESSGSIQAKNGATNNLKVSASLGDIQVAFDQ</sequence>
<name>A0ACD1AFT1_9FIRM</name>
<evidence type="ECO:0000313" key="2">
    <source>
        <dbReference type="Proteomes" id="UP000594014"/>
    </source>
</evidence>
<accession>A0ACD1AFT1</accession>
<protein>
    <submittedName>
        <fullName evidence="1">DUF4097 domain-containing protein</fullName>
    </submittedName>
</protein>
<gene>
    <name evidence="1" type="ORF">FRZ06_19405</name>
</gene>
<dbReference type="Proteomes" id="UP000594014">
    <property type="component" value="Chromosome"/>
</dbReference>
<organism evidence="1 2">
    <name type="scientific">Anoxybacterium hadale</name>
    <dbReference type="NCBI Taxonomy" id="3408580"/>
    <lineage>
        <taxon>Bacteria</taxon>
        <taxon>Bacillati</taxon>
        <taxon>Bacillota</taxon>
        <taxon>Clostridia</taxon>
        <taxon>Peptostreptococcales</taxon>
        <taxon>Anaerovoracaceae</taxon>
        <taxon>Anoxybacterium</taxon>
    </lineage>
</organism>
<keyword evidence="2" id="KW-1185">Reference proteome</keyword>